<protein>
    <submittedName>
        <fullName evidence="1">Uncharacterized protein</fullName>
    </submittedName>
</protein>
<dbReference type="EMBL" id="CM055109">
    <property type="protein sequence ID" value="KAJ7523282.1"/>
    <property type="molecule type" value="Genomic_DNA"/>
</dbReference>
<gene>
    <name evidence="1" type="ORF">O6H91_18G045200</name>
</gene>
<evidence type="ECO:0000313" key="1">
    <source>
        <dbReference type="EMBL" id="KAJ7523282.1"/>
    </source>
</evidence>
<comment type="caution">
    <text evidence="1">The sequence shown here is derived from an EMBL/GenBank/DDBJ whole genome shotgun (WGS) entry which is preliminary data.</text>
</comment>
<proteinExistence type="predicted"/>
<organism evidence="1 2">
    <name type="scientific">Diphasiastrum complanatum</name>
    <name type="common">Issler's clubmoss</name>
    <name type="synonym">Lycopodium complanatum</name>
    <dbReference type="NCBI Taxonomy" id="34168"/>
    <lineage>
        <taxon>Eukaryota</taxon>
        <taxon>Viridiplantae</taxon>
        <taxon>Streptophyta</taxon>
        <taxon>Embryophyta</taxon>
        <taxon>Tracheophyta</taxon>
        <taxon>Lycopodiopsida</taxon>
        <taxon>Lycopodiales</taxon>
        <taxon>Lycopodiaceae</taxon>
        <taxon>Lycopodioideae</taxon>
        <taxon>Diphasiastrum</taxon>
    </lineage>
</organism>
<sequence length="381" mass="43148">MLLWIASSEQYNIHLTNSSKNNSSCVSLGWKIDFDALIISHINILAGFEIIGDAISKRDLSIQQIKNNAKEPSMEKEKPITKSVKLKFKQRILEKKRLTTNVEKKVVGFECQDIVEYGNSTPPKKKKKGISKEEVIHNVIDVTAPKTLATSELNKSNFLQESSGKLQKYENCYPLGIKTTPNTAVGKCVLPPPQCNCRPFNASYCEKLVHSFLTSPKLVSTPVDLIPFRKNEDGSVELLEVKVLDDVHKVGVQFYIVDGQHTIEAAKKGLGILRNNKGKIENVDKLRKYYETRISRILSHSISVVDCEAISRALNEVSEKYHLKSSYMELLYQARMQWESLGRPKRHKKGGQAPEKWKNFKSMLINVVRKNDPKEVYIGSS</sequence>
<name>A0ACC2B0M5_DIPCM</name>
<reference evidence="2" key="1">
    <citation type="journal article" date="2024" name="Proc. Natl. Acad. Sci. U.S.A.">
        <title>Extraordinary preservation of gene collinearity over three hundred million years revealed in homosporous lycophytes.</title>
        <authorList>
            <person name="Li C."/>
            <person name="Wickell D."/>
            <person name="Kuo L.Y."/>
            <person name="Chen X."/>
            <person name="Nie B."/>
            <person name="Liao X."/>
            <person name="Peng D."/>
            <person name="Ji J."/>
            <person name="Jenkins J."/>
            <person name="Williams M."/>
            <person name="Shu S."/>
            <person name="Plott C."/>
            <person name="Barry K."/>
            <person name="Rajasekar S."/>
            <person name="Grimwood J."/>
            <person name="Han X."/>
            <person name="Sun S."/>
            <person name="Hou Z."/>
            <person name="He W."/>
            <person name="Dai G."/>
            <person name="Sun C."/>
            <person name="Schmutz J."/>
            <person name="Leebens-Mack J.H."/>
            <person name="Li F.W."/>
            <person name="Wang L."/>
        </authorList>
    </citation>
    <scope>NUCLEOTIDE SEQUENCE [LARGE SCALE GENOMIC DNA]</scope>
    <source>
        <strain evidence="2">cv. PW_Plant_1</strain>
    </source>
</reference>
<keyword evidence="2" id="KW-1185">Reference proteome</keyword>
<dbReference type="Proteomes" id="UP001162992">
    <property type="component" value="Chromosome 18"/>
</dbReference>
<accession>A0ACC2B0M5</accession>
<evidence type="ECO:0000313" key="2">
    <source>
        <dbReference type="Proteomes" id="UP001162992"/>
    </source>
</evidence>